<feature type="region of interest" description="Disordered" evidence="1">
    <location>
        <begin position="83"/>
        <end position="115"/>
    </location>
</feature>
<protein>
    <submittedName>
        <fullName evidence="2">Uncharacterized protein</fullName>
    </submittedName>
</protein>
<organism evidence="2 3">
    <name type="scientific">Liparis tanakae</name>
    <name type="common">Tanaka's snailfish</name>
    <dbReference type="NCBI Taxonomy" id="230148"/>
    <lineage>
        <taxon>Eukaryota</taxon>
        <taxon>Metazoa</taxon>
        <taxon>Chordata</taxon>
        <taxon>Craniata</taxon>
        <taxon>Vertebrata</taxon>
        <taxon>Euteleostomi</taxon>
        <taxon>Actinopterygii</taxon>
        <taxon>Neopterygii</taxon>
        <taxon>Teleostei</taxon>
        <taxon>Neoteleostei</taxon>
        <taxon>Acanthomorphata</taxon>
        <taxon>Eupercaria</taxon>
        <taxon>Perciformes</taxon>
        <taxon>Cottioidei</taxon>
        <taxon>Cottales</taxon>
        <taxon>Liparidae</taxon>
        <taxon>Liparis</taxon>
    </lineage>
</organism>
<evidence type="ECO:0000256" key="1">
    <source>
        <dbReference type="SAM" id="MobiDB-lite"/>
    </source>
</evidence>
<comment type="caution">
    <text evidence="2">The sequence shown here is derived from an EMBL/GenBank/DDBJ whole genome shotgun (WGS) entry which is preliminary data.</text>
</comment>
<dbReference type="EMBL" id="SRLO01000111">
    <property type="protein sequence ID" value="TNN74752.1"/>
    <property type="molecule type" value="Genomic_DNA"/>
</dbReference>
<keyword evidence="3" id="KW-1185">Reference proteome</keyword>
<dbReference type="Proteomes" id="UP000314294">
    <property type="component" value="Unassembled WGS sequence"/>
</dbReference>
<accession>A0A4Z2IBF8</accession>
<reference evidence="2 3" key="1">
    <citation type="submission" date="2019-03" db="EMBL/GenBank/DDBJ databases">
        <title>First draft genome of Liparis tanakae, snailfish: a comprehensive survey of snailfish specific genes.</title>
        <authorList>
            <person name="Kim W."/>
            <person name="Song I."/>
            <person name="Jeong J.-H."/>
            <person name="Kim D."/>
            <person name="Kim S."/>
            <person name="Ryu S."/>
            <person name="Song J.Y."/>
            <person name="Lee S.K."/>
        </authorList>
    </citation>
    <scope>NUCLEOTIDE SEQUENCE [LARGE SCALE GENOMIC DNA]</scope>
    <source>
        <tissue evidence="2">Muscle</tissue>
    </source>
</reference>
<sequence length="138" mass="15196">MFLRACDTSAALSNPTASAISLHSPSSLHAKPVKAVRKQLNGPITAVMWSSLMNSRVSQSDSLPGPEHIRLSSNRRAELQQTFLDSSEREQSDHSQAGLAARLPEERAKQPGSHLTWHRAAEREEVYVSDVLEHACSR</sequence>
<evidence type="ECO:0000313" key="3">
    <source>
        <dbReference type="Proteomes" id="UP000314294"/>
    </source>
</evidence>
<name>A0A4Z2IBF8_9TELE</name>
<proteinExistence type="predicted"/>
<dbReference type="AlphaFoldDB" id="A0A4Z2IBF8"/>
<gene>
    <name evidence="2" type="ORF">EYF80_015070</name>
</gene>
<evidence type="ECO:0000313" key="2">
    <source>
        <dbReference type="EMBL" id="TNN74752.1"/>
    </source>
</evidence>